<dbReference type="PANTHER" id="PTHR48109">
    <property type="entry name" value="DIHYDROOROTATE DEHYDROGENASE (QUINONE), MITOCHONDRIAL-RELATED"/>
    <property type="match status" value="1"/>
</dbReference>
<evidence type="ECO:0000313" key="17">
    <source>
        <dbReference type="EMBL" id="RXI28811.1"/>
    </source>
</evidence>
<evidence type="ECO:0000313" key="18">
    <source>
        <dbReference type="Proteomes" id="UP000262582"/>
    </source>
</evidence>
<name>A0A347U761_9BACT</name>
<evidence type="ECO:0000313" key="19">
    <source>
        <dbReference type="Proteomes" id="UP000290588"/>
    </source>
</evidence>
<evidence type="ECO:0000256" key="5">
    <source>
        <dbReference type="ARBA" id="ARBA00005359"/>
    </source>
</evidence>
<dbReference type="GO" id="GO:0106430">
    <property type="term" value="F:dihydroorotate dehydrogenase (quinone) activity"/>
    <property type="evidence" value="ECO:0007669"/>
    <property type="project" value="UniProtKB-EC"/>
</dbReference>
<dbReference type="NCBIfam" id="NF003649">
    <property type="entry name" value="PRK05286.2-2"/>
    <property type="match status" value="1"/>
</dbReference>
<keyword evidence="10" id="KW-0665">Pyrimidine biosynthesis</keyword>
<reference evidence="16 18" key="2">
    <citation type="submission" date="2018-08" db="EMBL/GenBank/DDBJ databases">
        <title>Complete genome of the Arcobacter ellisii type strain LMG 26155.</title>
        <authorList>
            <person name="Miller W.G."/>
            <person name="Yee E."/>
            <person name="Bono J.L."/>
        </authorList>
    </citation>
    <scope>NUCLEOTIDE SEQUENCE [LARGE SCALE GENOMIC DNA]</scope>
    <source>
        <strain evidence="16 18">LMG 26155</strain>
    </source>
</reference>
<evidence type="ECO:0000256" key="7">
    <source>
        <dbReference type="ARBA" id="ARBA00018366"/>
    </source>
</evidence>
<accession>A0A347U761</accession>
<dbReference type="Proteomes" id="UP000290588">
    <property type="component" value="Unassembled WGS sequence"/>
</dbReference>
<dbReference type="GO" id="GO:0005737">
    <property type="term" value="C:cytoplasm"/>
    <property type="evidence" value="ECO:0007669"/>
    <property type="project" value="InterPro"/>
</dbReference>
<dbReference type="NCBIfam" id="NF003645">
    <property type="entry name" value="PRK05286.1-2"/>
    <property type="match status" value="1"/>
</dbReference>
<comment type="catalytic activity">
    <reaction evidence="13">
        <text>(S)-dihydroorotate + a quinone = orotate + a quinol</text>
        <dbReference type="Rhea" id="RHEA:30187"/>
        <dbReference type="ChEBI" id="CHEBI:24646"/>
        <dbReference type="ChEBI" id="CHEBI:30839"/>
        <dbReference type="ChEBI" id="CHEBI:30864"/>
        <dbReference type="ChEBI" id="CHEBI:132124"/>
        <dbReference type="EC" id="1.3.5.2"/>
    </reaction>
</comment>
<protein>
    <recommendedName>
        <fullName evidence="7 14">Dihydroorotate dehydrogenase (quinone)</fullName>
        <ecNumber evidence="6 14">1.3.5.2</ecNumber>
    </recommendedName>
</protein>
<dbReference type="GO" id="GO:0005886">
    <property type="term" value="C:plasma membrane"/>
    <property type="evidence" value="ECO:0007669"/>
    <property type="project" value="TreeGrafter"/>
</dbReference>
<dbReference type="PROSITE" id="PS00912">
    <property type="entry name" value="DHODEHASE_2"/>
    <property type="match status" value="1"/>
</dbReference>
<gene>
    <name evidence="16" type="primary">pyrD</name>
    <name evidence="16" type="ORF">AELL_1019</name>
    <name evidence="17" type="ORF">CP962_13350</name>
</gene>
<dbReference type="OrthoDB" id="9802377at2"/>
<keyword evidence="12" id="KW-0472">Membrane</keyword>
<dbReference type="KEGG" id="aell:AELL_1019"/>
<evidence type="ECO:0000256" key="14">
    <source>
        <dbReference type="NCBIfam" id="TIGR01036"/>
    </source>
</evidence>
<evidence type="ECO:0000256" key="2">
    <source>
        <dbReference type="ARBA" id="ARBA00003125"/>
    </source>
</evidence>
<evidence type="ECO:0000256" key="6">
    <source>
        <dbReference type="ARBA" id="ARBA00012791"/>
    </source>
</evidence>
<comment type="subcellular location">
    <subcellularLocation>
        <location evidence="3">Membrane</location>
    </subcellularLocation>
</comment>
<dbReference type="EMBL" id="CP032097">
    <property type="protein sequence ID" value="AXX94689.1"/>
    <property type="molecule type" value="Genomic_DNA"/>
</dbReference>
<dbReference type="InterPro" id="IPR005719">
    <property type="entry name" value="Dihydroorotate_DH_2"/>
</dbReference>
<dbReference type="EMBL" id="NXIG01000018">
    <property type="protein sequence ID" value="RXI28811.1"/>
    <property type="molecule type" value="Genomic_DNA"/>
</dbReference>
<dbReference type="PANTHER" id="PTHR48109:SF4">
    <property type="entry name" value="DIHYDROOROTATE DEHYDROGENASE (QUINONE), MITOCHONDRIAL"/>
    <property type="match status" value="1"/>
</dbReference>
<comment type="function">
    <text evidence="2">Catalyzes the conversion of dihydroorotate to orotate with quinone as electron acceptor.</text>
</comment>
<feature type="domain" description="Dihydroorotate dehydrogenase catalytic" evidence="15">
    <location>
        <begin position="51"/>
        <end position="335"/>
    </location>
</feature>
<dbReference type="InterPro" id="IPR012135">
    <property type="entry name" value="Dihydroorotate_DH_1_2"/>
</dbReference>
<dbReference type="GO" id="GO:0006207">
    <property type="term" value="P:'de novo' pyrimidine nucleobase biosynthetic process"/>
    <property type="evidence" value="ECO:0007669"/>
    <property type="project" value="UniProtKB-UniRule"/>
</dbReference>
<dbReference type="EC" id="1.3.5.2" evidence="6 14"/>
<evidence type="ECO:0000256" key="1">
    <source>
        <dbReference type="ARBA" id="ARBA00001917"/>
    </source>
</evidence>
<keyword evidence="8" id="KW-0285">Flavoprotein</keyword>
<evidence type="ECO:0000256" key="4">
    <source>
        <dbReference type="ARBA" id="ARBA00005161"/>
    </source>
</evidence>
<keyword evidence="9" id="KW-0288">FMN</keyword>
<evidence type="ECO:0000256" key="10">
    <source>
        <dbReference type="ARBA" id="ARBA00022975"/>
    </source>
</evidence>
<dbReference type="Gene3D" id="3.20.20.70">
    <property type="entry name" value="Aldolase class I"/>
    <property type="match status" value="1"/>
</dbReference>
<dbReference type="Proteomes" id="UP000262582">
    <property type="component" value="Chromosome"/>
</dbReference>
<comment type="similarity">
    <text evidence="5">Belongs to the dihydroorotate dehydrogenase family. Type 2 subfamily.</text>
</comment>
<dbReference type="AlphaFoldDB" id="A0A347U761"/>
<evidence type="ECO:0000256" key="8">
    <source>
        <dbReference type="ARBA" id="ARBA00022630"/>
    </source>
</evidence>
<dbReference type="InterPro" id="IPR050074">
    <property type="entry name" value="DHO_dehydrogenase"/>
</dbReference>
<sequence>MFSYDTLKKILFKFEPETAHHIAEFGLKALGNCRIAKAYMEKKNYISNTKLTQDVFGVKFENPVGLAAGFDKNATMIKAMKSLGFGFTEIGTMTPRPQDGNPKPRMFRYPEQKSVQNAMGFNNLGAHTVLKNLKKVYPFSIPIGANIGKNKTTPEEYALSDYKTLINKFKDSCDYLVINISSPNTPNLRDLQNEKFITELFVMAKELTSKPILLKIAPDMEAKVAIDLCKCAVNAGADGIIATNTTIDYSLVPNCQNFGGLSGACLTQKSGNLFKELARELFGKTILISVGGISNGAQAYERIKNGATLVQAYSGLIFEGPSMVRKINEEILELLQKDGFENIKDAIGANLKEK</sequence>
<dbReference type="InterPro" id="IPR013785">
    <property type="entry name" value="Aldolase_TIM"/>
</dbReference>
<comment type="cofactor">
    <cofactor evidence="1">
        <name>FMN</name>
        <dbReference type="ChEBI" id="CHEBI:58210"/>
    </cofactor>
</comment>
<dbReference type="RefSeq" id="WP_118916904.1">
    <property type="nucleotide sequence ID" value="NZ_CP032097.1"/>
</dbReference>
<dbReference type="InterPro" id="IPR005720">
    <property type="entry name" value="Dihydroorotate_DH_cat"/>
</dbReference>
<dbReference type="Pfam" id="PF01180">
    <property type="entry name" value="DHO_dh"/>
    <property type="match status" value="1"/>
</dbReference>
<dbReference type="NCBIfam" id="NF003652">
    <property type="entry name" value="PRK05286.2-5"/>
    <property type="match status" value="1"/>
</dbReference>
<evidence type="ECO:0000256" key="9">
    <source>
        <dbReference type="ARBA" id="ARBA00022643"/>
    </source>
</evidence>
<evidence type="ECO:0000256" key="11">
    <source>
        <dbReference type="ARBA" id="ARBA00023002"/>
    </source>
</evidence>
<dbReference type="PIRSF" id="PIRSF000164">
    <property type="entry name" value="DHO_oxidase"/>
    <property type="match status" value="1"/>
</dbReference>
<dbReference type="NCBIfam" id="TIGR01036">
    <property type="entry name" value="pyrD_sub2"/>
    <property type="match status" value="1"/>
</dbReference>
<reference evidence="17 19" key="1">
    <citation type="submission" date="2017-09" db="EMBL/GenBank/DDBJ databases">
        <title>Genomics of the genus Arcobacter.</title>
        <authorList>
            <person name="Perez-Cataluna A."/>
            <person name="Figueras M.J."/>
            <person name="Salas-Masso N."/>
        </authorList>
    </citation>
    <scope>NUCLEOTIDE SEQUENCE [LARGE SCALE GENOMIC DNA]</scope>
    <source>
        <strain evidence="17 19">CECT 7837</strain>
    </source>
</reference>
<organism evidence="17 19">
    <name type="scientific">Arcobacter ellisii</name>
    <dbReference type="NCBI Taxonomy" id="913109"/>
    <lineage>
        <taxon>Bacteria</taxon>
        <taxon>Pseudomonadati</taxon>
        <taxon>Campylobacterota</taxon>
        <taxon>Epsilonproteobacteria</taxon>
        <taxon>Campylobacterales</taxon>
        <taxon>Arcobacteraceae</taxon>
        <taxon>Arcobacter</taxon>
    </lineage>
</organism>
<comment type="pathway">
    <text evidence="4">Pyrimidine metabolism; UMP biosynthesis via de novo pathway; orotate from (S)-dihydroorotate (quinone route): step 1/1.</text>
</comment>
<dbReference type="SUPFAM" id="SSF51395">
    <property type="entry name" value="FMN-linked oxidoreductases"/>
    <property type="match status" value="1"/>
</dbReference>
<dbReference type="GO" id="GO:0044205">
    <property type="term" value="P:'de novo' UMP biosynthetic process"/>
    <property type="evidence" value="ECO:0007669"/>
    <property type="project" value="UniProtKB-UniPathway"/>
</dbReference>
<evidence type="ECO:0000313" key="16">
    <source>
        <dbReference type="EMBL" id="AXX94689.1"/>
    </source>
</evidence>
<evidence type="ECO:0000259" key="15">
    <source>
        <dbReference type="Pfam" id="PF01180"/>
    </source>
</evidence>
<evidence type="ECO:0000256" key="13">
    <source>
        <dbReference type="ARBA" id="ARBA00048639"/>
    </source>
</evidence>
<evidence type="ECO:0000256" key="3">
    <source>
        <dbReference type="ARBA" id="ARBA00004370"/>
    </source>
</evidence>
<keyword evidence="18" id="KW-1185">Reference proteome</keyword>
<evidence type="ECO:0000256" key="12">
    <source>
        <dbReference type="ARBA" id="ARBA00023136"/>
    </source>
</evidence>
<dbReference type="InterPro" id="IPR001295">
    <property type="entry name" value="Dihydroorotate_DH_CS"/>
</dbReference>
<dbReference type="CDD" id="cd04738">
    <property type="entry name" value="DHOD_2_like"/>
    <property type="match status" value="1"/>
</dbReference>
<proteinExistence type="inferred from homology"/>
<keyword evidence="11 16" id="KW-0560">Oxidoreductase</keyword>